<comment type="pathway">
    <text evidence="1 7">Carbohydrate degradation; pentose phosphate pathway; D-ribulose 5-phosphate from D-glucose 6-phosphate (oxidative stage): step 1/3.</text>
</comment>
<dbReference type="HAMAP" id="MF_00966">
    <property type="entry name" value="G6PD"/>
    <property type="match status" value="1"/>
</dbReference>
<keyword evidence="4 7" id="KW-0521">NADP</keyword>
<feature type="domain" description="Glucose-6-phosphate dehydrogenase NAD-binding" evidence="8">
    <location>
        <begin position="25"/>
        <end position="209"/>
    </location>
</feature>
<dbReference type="PRINTS" id="PR00079">
    <property type="entry name" value="G6PDHDRGNASE"/>
</dbReference>
<feature type="binding site" evidence="7">
    <location>
        <position position="204"/>
    </location>
    <ligand>
        <name>substrate</name>
    </ligand>
</feature>
<feature type="domain" description="Glucose-6-phosphate dehydrogenase C-terminal" evidence="9">
    <location>
        <begin position="211"/>
        <end position="512"/>
    </location>
</feature>
<evidence type="ECO:0000256" key="5">
    <source>
        <dbReference type="ARBA" id="ARBA00023002"/>
    </source>
</evidence>
<dbReference type="GO" id="GO:0050661">
    <property type="term" value="F:NADP binding"/>
    <property type="evidence" value="ECO:0007669"/>
    <property type="project" value="UniProtKB-UniRule"/>
</dbReference>
<evidence type="ECO:0000256" key="7">
    <source>
        <dbReference type="HAMAP-Rule" id="MF_00966"/>
    </source>
</evidence>
<dbReference type="InterPro" id="IPR036291">
    <property type="entry name" value="NAD(P)-bd_dom_sf"/>
</dbReference>
<feature type="binding site" evidence="7">
    <location>
        <position position="363"/>
    </location>
    <ligand>
        <name>substrate</name>
    </ligand>
</feature>
<comment type="caution">
    <text evidence="7">Lacks conserved residue(s) required for the propagation of feature annotation.</text>
</comment>
<keyword evidence="3 7" id="KW-0313">Glucose metabolism</keyword>
<dbReference type="UniPathway" id="UPA00115">
    <property type="reaction ID" value="UER00408"/>
</dbReference>
<keyword evidence="6 7" id="KW-0119">Carbohydrate metabolism</keyword>
<dbReference type="NCBIfam" id="TIGR00871">
    <property type="entry name" value="zwf"/>
    <property type="match status" value="1"/>
</dbReference>
<reference evidence="10 11" key="1">
    <citation type="submission" date="2014-10" db="EMBL/GenBank/DDBJ databases">
        <title>Draft genome of anammox bacterium scalindua brodae, obtained using differential coverage binning of sequence data from two enrichment reactors.</title>
        <authorList>
            <person name="Speth D.R."/>
            <person name="Russ L."/>
            <person name="Kartal B."/>
            <person name="Op den Camp H.J."/>
            <person name="Dutilh B.E."/>
            <person name="Jetten M.S."/>
        </authorList>
    </citation>
    <scope>NUCLEOTIDE SEQUENCE [LARGE SCALE GENOMIC DNA]</scope>
    <source>
        <strain evidence="10">RU1</strain>
    </source>
</reference>
<dbReference type="Gene3D" id="3.40.50.720">
    <property type="entry name" value="NAD(P)-binding Rossmann-like Domain"/>
    <property type="match status" value="1"/>
</dbReference>
<keyword evidence="5 7" id="KW-0560">Oxidoreductase</keyword>
<evidence type="ECO:0000259" key="8">
    <source>
        <dbReference type="Pfam" id="PF00479"/>
    </source>
</evidence>
<evidence type="ECO:0000256" key="4">
    <source>
        <dbReference type="ARBA" id="ARBA00022857"/>
    </source>
</evidence>
<evidence type="ECO:0000259" key="9">
    <source>
        <dbReference type="Pfam" id="PF02781"/>
    </source>
</evidence>
<feature type="binding site" evidence="7">
    <location>
        <position position="200"/>
    </location>
    <ligand>
        <name>substrate</name>
    </ligand>
</feature>
<protein>
    <recommendedName>
        <fullName evidence="7">Glucose-6-phosphate 1-dehydrogenase</fullName>
        <shortName evidence="7">G6PD</shortName>
        <ecNumber evidence="7">1.1.1.49</ecNumber>
    </recommendedName>
</protein>
<accession>A0A0B0EIK1</accession>
<dbReference type="PROSITE" id="PS00069">
    <property type="entry name" value="G6P_DEHYDROGENASE"/>
    <property type="match status" value="1"/>
</dbReference>
<dbReference type="GO" id="GO:0006006">
    <property type="term" value="P:glucose metabolic process"/>
    <property type="evidence" value="ECO:0007669"/>
    <property type="project" value="UniProtKB-KW"/>
</dbReference>
<dbReference type="EMBL" id="JRYO01000134">
    <property type="protein sequence ID" value="KHE92399.1"/>
    <property type="molecule type" value="Genomic_DNA"/>
</dbReference>
<feature type="binding site" evidence="7">
    <location>
        <position position="238"/>
    </location>
    <ligand>
        <name>substrate</name>
    </ligand>
</feature>
<dbReference type="InterPro" id="IPR019796">
    <property type="entry name" value="G6P_DH_AS"/>
</dbReference>
<comment type="similarity">
    <text evidence="2 7">Belongs to the glucose-6-phosphate dehydrogenase family.</text>
</comment>
<dbReference type="InterPro" id="IPR022675">
    <property type="entry name" value="G6P_DH_C"/>
</dbReference>
<evidence type="ECO:0000313" key="11">
    <source>
        <dbReference type="Proteomes" id="UP000030652"/>
    </source>
</evidence>
<dbReference type="PIRSF" id="PIRSF000110">
    <property type="entry name" value="G6PD"/>
    <property type="match status" value="1"/>
</dbReference>
<proteinExistence type="inferred from homology"/>
<evidence type="ECO:0000313" key="10">
    <source>
        <dbReference type="EMBL" id="KHE92399.1"/>
    </source>
</evidence>
<comment type="catalytic activity">
    <reaction evidence="7">
        <text>D-glucose 6-phosphate + NADP(+) = 6-phospho-D-glucono-1,5-lactone + NADPH + H(+)</text>
        <dbReference type="Rhea" id="RHEA:15841"/>
        <dbReference type="ChEBI" id="CHEBI:15378"/>
        <dbReference type="ChEBI" id="CHEBI:57783"/>
        <dbReference type="ChEBI" id="CHEBI:57955"/>
        <dbReference type="ChEBI" id="CHEBI:58349"/>
        <dbReference type="ChEBI" id="CHEBI:61548"/>
        <dbReference type="EC" id="1.1.1.49"/>
    </reaction>
</comment>
<name>A0A0B0EIK1_9BACT</name>
<comment type="caution">
    <text evidence="10">The sequence shown here is derived from an EMBL/GenBank/DDBJ whole genome shotgun (WGS) entry which is preliminary data.</text>
</comment>
<feature type="binding site" evidence="7">
    <location>
        <position position="170"/>
    </location>
    <ligand>
        <name>NADP(+)</name>
        <dbReference type="ChEBI" id="CHEBI:58349"/>
    </ligand>
</feature>
<gene>
    <name evidence="7" type="primary">zwf</name>
    <name evidence="10" type="ORF">SCABRO_01819</name>
</gene>
<evidence type="ECO:0000256" key="1">
    <source>
        <dbReference type="ARBA" id="ARBA00004937"/>
    </source>
</evidence>
<dbReference type="GO" id="GO:0009051">
    <property type="term" value="P:pentose-phosphate shunt, oxidative branch"/>
    <property type="evidence" value="ECO:0007669"/>
    <property type="project" value="TreeGrafter"/>
</dbReference>
<dbReference type="AlphaFoldDB" id="A0A0B0EIK1"/>
<evidence type="ECO:0000256" key="6">
    <source>
        <dbReference type="ARBA" id="ARBA00023277"/>
    </source>
</evidence>
<dbReference type="Pfam" id="PF02781">
    <property type="entry name" value="G6PD_C"/>
    <property type="match status" value="1"/>
</dbReference>
<organism evidence="10 11">
    <name type="scientific">Candidatus Scalindua brodae</name>
    <dbReference type="NCBI Taxonomy" id="237368"/>
    <lineage>
        <taxon>Bacteria</taxon>
        <taxon>Pseudomonadati</taxon>
        <taxon>Planctomycetota</taxon>
        <taxon>Candidatus Brocadiia</taxon>
        <taxon>Candidatus Brocadiales</taxon>
        <taxon>Candidatus Scalinduaceae</taxon>
        <taxon>Candidatus Scalindua</taxon>
    </lineage>
</organism>
<dbReference type="PANTHER" id="PTHR23429:SF0">
    <property type="entry name" value="GLUCOSE-6-PHOSPHATE 1-DEHYDROGENASE"/>
    <property type="match status" value="1"/>
</dbReference>
<evidence type="ECO:0000256" key="3">
    <source>
        <dbReference type="ARBA" id="ARBA00022526"/>
    </source>
</evidence>
<feature type="active site" description="Proton acceptor" evidence="7">
    <location>
        <position position="262"/>
    </location>
</feature>
<feature type="binding site" evidence="7">
    <location>
        <position position="62"/>
    </location>
    <ligand>
        <name>NADP(+)</name>
        <dbReference type="ChEBI" id="CHEBI:58349"/>
    </ligand>
</feature>
<dbReference type="PATRIC" id="fig|237368.3.peg.1976"/>
<comment type="function">
    <text evidence="7">Catalyzes the oxidation of glucose 6-phosphate to 6-phosphogluconolactone.</text>
</comment>
<dbReference type="InterPro" id="IPR001282">
    <property type="entry name" value="G6P_DH"/>
</dbReference>
<sequence length="515" mass="58881">MIPENIQEINNTNTMENSACPCVIVIFGASGDLTMRKLIPALYNLSAEKLLPDEFAVIGFARKDLTDEQFREQLSGDLCQFVSCELNSPELQDWISQRLYYVQGDYDDPSSYENLKTFLLEIEQKHKTQGNCLFYLATPPNLFGTITKNLSQTELTKQDDQTWKRVIIEKPFGRDLESAQTLNHELQKYLAESQIYRIDHYLGKETVQNILVFRFANGIFEPIWNRRYIDHIQITVSEELGVEHRASYYEEAGALRDMVSNHIMQLLSYIAMEPPYSFDAKAVRNEKAKVLHAIYPYSHEDVLSCTVRGQYGEGVLANGEKVSGYRSEPNVNHKSNTETFVALKMKIDNWRWAGVPFYIRTGKRMAKRMTEIVIYFKKPPFTLFRETAVEDLETNVLVIRIQPNEGISLSFSAKKPGATLDIGTMEMDFTYSDYFGNKKAAIGYEALLYDCMHGDATLFLRSDNVECAWGTLTTILDVWGTLPVRNFPNYASGSWGPEDSNKLLAKDGRAWRNSS</sequence>
<dbReference type="eggNOG" id="COG0364">
    <property type="taxonomic scope" value="Bacteria"/>
</dbReference>
<dbReference type="EC" id="1.1.1.49" evidence="7"/>
<dbReference type="SUPFAM" id="SSF55347">
    <property type="entry name" value="Glyceraldehyde-3-phosphate dehydrogenase-like, C-terminal domain"/>
    <property type="match status" value="1"/>
</dbReference>
<feature type="binding site" evidence="7">
    <location>
        <position position="257"/>
    </location>
    <ligand>
        <name>substrate</name>
    </ligand>
</feature>
<dbReference type="SUPFAM" id="SSF51735">
    <property type="entry name" value="NAD(P)-binding Rossmann-fold domains"/>
    <property type="match status" value="1"/>
</dbReference>
<evidence type="ECO:0000256" key="2">
    <source>
        <dbReference type="ARBA" id="ARBA00009975"/>
    </source>
</evidence>
<dbReference type="Pfam" id="PF00479">
    <property type="entry name" value="G6PD_N"/>
    <property type="match status" value="1"/>
</dbReference>
<dbReference type="Proteomes" id="UP000030652">
    <property type="component" value="Unassembled WGS sequence"/>
</dbReference>
<dbReference type="Gene3D" id="3.30.360.10">
    <property type="entry name" value="Dihydrodipicolinate Reductase, domain 2"/>
    <property type="match status" value="1"/>
</dbReference>
<dbReference type="InterPro" id="IPR022674">
    <property type="entry name" value="G6P_DH_NAD-bd"/>
</dbReference>
<dbReference type="PANTHER" id="PTHR23429">
    <property type="entry name" value="GLUCOSE-6-PHOSPHATE 1-DEHYDROGENASE G6PD"/>
    <property type="match status" value="1"/>
</dbReference>
<dbReference type="GO" id="GO:0004345">
    <property type="term" value="F:glucose-6-phosphate dehydrogenase activity"/>
    <property type="evidence" value="ECO:0007669"/>
    <property type="project" value="UniProtKB-UniRule"/>
</dbReference>
<dbReference type="GO" id="GO:0005829">
    <property type="term" value="C:cytosol"/>
    <property type="evidence" value="ECO:0007669"/>
    <property type="project" value="TreeGrafter"/>
</dbReference>